<feature type="transmembrane region" description="Helical" evidence="7">
    <location>
        <begin position="262"/>
        <end position="280"/>
    </location>
</feature>
<dbReference type="SUPFAM" id="SSF69572">
    <property type="entry name" value="Activating enzymes of the ubiquitin-like proteins"/>
    <property type="match status" value="1"/>
</dbReference>
<sequence length="377" mass="43083">MTTAQAIRSLVDFYGRSRYCYSTNERVQEMYNVKGPVVDSKGSQASFFMQSYTLTKRSFINMSRDFGYYWLRIVIYILVSICVGTIYFNVGTKYTSIQARGACTSFIFGFMTFMSIGGFPSFVEDMKVFQRERMNGHYGVTAFVISNTLSAMPFLILIAFLSGSVCYLMVGLHPGFSHYLFFLLILYSSITVVESLMMAIATVVPNFLMGVIIGAGIQGQYKNDLKGLMFDNQSLDLPKISGEYALKYTFQINMSRSKWEDLIVIFFMIIIYRVIFFIMIKINEYVTPWIRGYVATKRMERKVYSDFTLKSKKKKCFLGTLSRFQMGKEGEELTEQETAIYDRQIRVWGVDAQRRLQVISLLLRNGNGAGHSGGGVE</sequence>
<accession>A0ABS8WRK5</accession>
<evidence type="ECO:0000256" key="2">
    <source>
        <dbReference type="ARBA" id="ARBA00005814"/>
    </source>
</evidence>
<gene>
    <name evidence="9" type="primary">ABCG11_2</name>
    <name evidence="9" type="ORF">HAX54_002783</name>
</gene>
<comment type="similarity">
    <text evidence="2">Belongs to the ABC transporter superfamily. ABCG family. Eye pigment precursor importer (TC 3.A.1.204) subfamily.</text>
</comment>
<evidence type="ECO:0000259" key="8">
    <source>
        <dbReference type="Pfam" id="PF01061"/>
    </source>
</evidence>
<evidence type="ECO:0000256" key="1">
    <source>
        <dbReference type="ARBA" id="ARBA00004141"/>
    </source>
</evidence>
<dbReference type="Gene3D" id="3.40.50.720">
    <property type="entry name" value="NAD(P)-binding Rossmann-like Domain"/>
    <property type="match status" value="1"/>
</dbReference>
<dbReference type="Proteomes" id="UP000823775">
    <property type="component" value="Unassembled WGS sequence"/>
</dbReference>
<feature type="transmembrane region" description="Helical" evidence="7">
    <location>
        <begin position="167"/>
        <end position="190"/>
    </location>
</feature>
<evidence type="ECO:0000256" key="7">
    <source>
        <dbReference type="SAM" id="Phobius"/>
    </source>
</evidence>
<keyword evidence="5 7" id="KW-1133">Transmembrane helix</keyword>
<name>A0ABS8WRK5_DATST</name>
<dbReference type="EMBL" id="JACEIK010011244">
    <property type="protein sequence ID" value="MCE3215552.1"/>
    <property type="molecule type" value="Genomic_DNA"/>
</dbReference>
<dbReference type="InterPro" id="IPR013525">
    <property type="entry name" value="ABC2_TM"/>
</dbReference>
<keyword evidence="3" id="KW-0813">Transport</keyword>
<organism evidence="9 10">
    <name type="scientific">Datura stramonium</name>
    <name type="common">Jimsonweed</name>
    <name type="synonym">Common thornapple</name>
    <dbReference type="NCBI Taxonomy" id="4076"/>
    <lineage>
        <taxon>Eukaryota</taxon>
        <taxon>Viridiplantae</taxon>
        <taxon>Streptophyta</taxon>
        <taxon>Embryophyta</taxon>
        <taxon>Tracheophyta</taxon>
        <taxon>Spermatophyta</taxon>
        <taxon>Magnoliopsida</taxon>
        <taxon>eudicotyledons</taxon>
        <taxon>Gunneridae</taxon>
        <taxon>Pentapetalae</taxon>
        <taxon>asterids</taxon>
        <taxon>lamiids</taxon>
        <taxon>Solanales</taxon>
        <taxon>Solanaceae</taxon>
        <taxon>Solanoideae</taxon>
        <taxon>Datureae</taxon>
        <taxon>Datura</taxon>
    </lineage>
</organism>
<keyword evidence="4 7" id="KW-0812">Transmembrane</keyword>
<dbReference type="PANTHER" id="PTHR48042:SF3">
    <property type="entry name" value="ABC TRANSPORTER DOMAIN-CONTAINING PROTEIN"/>
    <property type="match status" value="1"/>
</dbReference>
<proteinExistence type="inferred from homology"/>
<feature type="transmembrane region" description="Helical" evidence="7">
    <location>
        <begin position="138"/>
        <end position="160"/>
    </location>
</feature>
<evidence type="ECO:0000256" key="6">
    <source>
        <dbReference type="ARBA" id="ARBA00023136"/>
    </source>
</evidence>
<feature type="transmembrane region" description="Helical" evidence="7">
    <location>
        <begin position="196"/>
        <end position="217"/>
    </location>
</feature>
<evidence type="ECO:0000256" key="4">
    <source>
        <dbReference type="ARBA" id="ARBA00022692"/>
    </source>
</evidence>
<comment type="caution">
    <text evidence="9">The sequence shown here is derived from an EMBL/GenBank/DDBJ whole genome shotgun (WGS) entry which is preliminary data.</text>
</comment>
<keyword evidence="10" id="KW-1185">Reference proteome</keyword>
<dbReference type="InterPro" id="IPR035985">
    <property type="entry name" value="Ubiquitin-activating_enz"/>
</dbReference>
<reference evidence="9 10" key="1">
    <citation type="journal article" date="2021" name="BMC Genomics">
        <title>Datura genome reveals duplications of psychoactive alkaloid biosynthetic genes and high mutation rate following tissue culture.</title>
        <authorList>
            <person name="Rajewski A."/>
            <person name="Carter-House D."/>
            <person name="Stajich J."/>
            <person name="Litt A."/>
        </authorList>
    </citation>
    <scope>NUCLEOTIDE SEQUENCE [LARGE SCALE GENOMIC DNA]</scope>
    <source>
        <strain evidence="9">AR-01</strain>
    </source>
</reference>
<dbReference type="PANTHER" id="PTHR48042">
    <property type="entry name" value="ABC TRANSPORTER G FAMILY MEMBER 11"/>
    <property type="match status" value="1"/>
</dbReference>
<keyword evidence="6 7" id="KW-0472">Membrane</keyword>
<dbReference type="InterPro" id="IPR052215">
    <property type="entry name" value="Plant_ABCG"/>
</dbReference>
<comment type="subcellular location">
    <subcellularLocation>
        <location evidence="1">Membrane</location>
        <topology evidence="1">Multi-pass membrane protein</topology>
    </subcellularLocation>
</comment>
<evidence type="ECO:0000313" key="10">
    <source>
        <dbReference type="Proteomes" id="UP000823775"/>
    </source>
</evidence>
<feature type="transmembrane region" description="Helical" evidence="7">
    <location>
        <begin position="69"/>
        <end position="90"/>
    </location>
</feature>
<feature type="domain" description="ABC-2 type transporter transmembrane" evidence="8">
    <location>
        <begin position="50"/>
        <end position="216"/>
    </location>
</feature>
<evidence type="ECO:0000313" key="9">
    <source>
        <dbReference type="EMBL" id="MCE3215552.1"/>
    </source>
</evidence>
<evidence type="ECO:0000256" key="5">
    <source>
        <dbReference type="ARBA" id="ARBA00022989"/>
    </source>
</evidence>
<protein>
    <submittedName>
        <fullName evidence="9">ABC transporter G member 11</fullName>
    </submittedName>
</protein>
<evidence type="ECO:0000256" key="3">
    <source>
        <dbReference type="ARBA" id="ARBA00022448"/>
    </source>
</evidence>
<dbReference type="Pfam" id="PF01061">
    <property type="entry name" value="ABC2_membrane"/>
    <property type="match status" value="1"/>
</dbReference>
<feature type="transmembrane region" description="Helical" evidence="7">
    <location>
        <begin position="102"/>
        <end position="123"/>
    </location>
</feature>